<reference evidence="3" key="1">
    <citation type="journal article" date="2019" name="Int. J. Syst. Evol. Microbiol.">
        <title>The Global Catalogue of Microorganisms (GCM) 10K type strain sequencing project: providing services to taxonomists for standard genome sequencing and annotation.</title>
        <authorList>
            <consortium name="The Broad Institute Genomics Platform"/>
            <consortium name="The Broad Institute Genome Sequencing Center for Infectious Disease"/>
            <person name="Wu L."/>
            <person name="Ma J."/>
        </authorList>
    </citation>
    <scope>NUCLEOTIDE SEQUENCE [LARGE SCALE GENOMIC DNA]</scope>
    <source>
        <strain evidence="3">CGMCC 4.7246</strain>
    </source>
</reference>
<feature type="chain" id="PRO_5045338810" description="Peptidase inhibitor family I36" evidence="1">
    <location>
        <begin position="21"/>
        <end position="121"/>
    </location>
</feature>
<evidence type="ECO:0000313" key="3">
    <source>
        <dbReference type="Proteomes" id="UP001596220"/>
    </source>
</evidence>
<gene>
    <name evidence="2" type="ORF">ACFP3R_15465</name>
</gene>
<name>A0ABW1P5W8_9PSEU</name>
<proteinExistence type="predicted"/>
<sequence length="121" mass="13180">MLLFMAVAALVWGSAGVAQADHLSGNGVEAMGPNCAEPLCGKIKNSSSSDDDLWIINNWPPETASGAFLRPGETSSKYFKDTDGVYIPTGCKGVRDWAPDWDGGYWYKFSNLFSETVRFDC</sequence>
<evidence type="ECO:0000313" key="2">
    <source>
        <dbReference type="EMBL" id="MFC6090679.1"/>
    </source>
</evidence>
<comment type="caution">
    <text evidence="2">The sequence shown here is derived from an EMBL/GenBank/DDBJ whole genome shotgun (WGS) entry which is preliminary data.</text>
</comment>
<protein>
    <recommendedName>
        <fullName evidence="4">Peptidase inhibitor family I36</fullName>
    </recommendedName>
</protein>
<dbReference type="EMBL" id="JBHSQO010000013">
    <property type="protein sequence ID" value="MFC6090679.1"/>
    <property type="molecule type" value="Genomic_DNA"/>
</dbReference>
<evidence type="ECO:0008006" key="4">
    <source>
        <dbReference type="Google" id="ProtNLM"/>
    </source>
</evidence>
<accession>A0ABW1P5W8</accession>
<keyword evidence="3" id="KW-1185">Reference proteome</keyword>
<dbReference type="Proteomes" id="UP001596220">
    <property type="component" value="Unassembled WGS sequence"/>
</dbReference>
<evidence type="ECO:0000256" key="1">
    <source>
        <dbReference type="SAM" id="SignalP"/>
    </source>
</evidence>
<dbReference type="RefSeq" id="WP_380636796.1">
    <property type="nucleotide sequence ID" value="NZ_JBHSQO010000013.1"/>
</dbReference>
<keyword evidence="1" id="KW-0732">Signal</keyword>
<feature type="signal peptide" evidence="1">
    <location>
        <begin position="1"/>
        <end position="20"/>
    </location>
</feature>
<organism evidence="2 3">
    <name type="scientific">Saccharothrix lopnurensis</name>
    <dbReference type="NCBI Taxonomy" id="1670621"/>
    <lineage>
        <taxon>Bacteria</taxon>
        <taxon>Bacillati</taxon>
        <taxon>Actinomycetota</taxon>
        <taxon>Actinomycetes</taxon>
        <taxon>Pseudonocardiales</taxon>
        <taxon>Pseudonocardiaceae</taxon>
        <taxon>Saccharothrix</taxon>
    </lineage>
</organism>